<proteinExistence type="predicted"/>
<dbReference type="Proteomes" id="UP001054945">
    <property type="component" value="Unassembled WGS sequence"/>
</dbReference>
<accession>A0AAV4P5Z2</accession>
<gene>
    <name evidence="1" type="ORF">CEXT_570101</name>
</gene>
<keyword evidence="2" id="KW-1185">Reference proteome</keyword>
<protein>
    <submittedName>
        <fullName evidence="1">Uncharacterized protein</fullName>
    </submittedName>
</protein>
<evidence type="ECO:0000313" key="2">
    <source>
        <dbReference type="Proteomes" id="UP001054945"/>
    </source>
</evidence>
<sequence>MVLPYLKALQISLTSLMTFLLNRIADWTRLTINLLKLTNFLELKNPKDTHVVEDHVVCPQFKDKVFNLSSYYYSARESVVMIGLQATNQRPI</sequence>
<dbReference type="AlphaFoldDB" id="A0AAV4P5Z2"/>
<evidence type="ECO:0000313" key="1">
    <source>
        <dbReference type="EMBL" id="GIX92461.1"/>
    </source>
</evidence>
<dbReference type="EMBL" id="BPLR01021694">
    <property type="protein sequence ID" value="GIX92461.1"/>
    <property type="molecule type" value="Genomic_DNA"/>
</dbReference>
<comment type="caution">
    <text evidence="1">The sequence shown here is derived from an EMBL/GenBank/DDBJ whole genome shotgun (WGS) entry which is preliminary data.</text>
</comment>
<organism evidence="1 2">
    <name type="scientific">Caerostris extrusa</name>
    <name type="common">Bark spider</name>
    <name type="synonym">Caerostris bankana</name>
    <dbReference type="NCBI Taxonomy" id="172846"/>
    <lineage>
        <taxon>Eukaryota</taxon>
        <taxon>Metazoa</taxon>
        <taxon>Ecdysozoa</taxon>
        <taxon>Arthropoda</taxon>
        <taxon>Chelicerata</taxon>
        <taxon>Arachnida</taxon>
        <taxon>Araneae</taxon>
        <taxon>Araneomorphae</taxon>
        <taxon>Entelegynae</taxon>
        <taxon>Araneoidea</taxon>
        <taxon>Araneidae</taxon>
        <taxon>Caerostris</taxon>
    </lineage>
</organism>
<reference evidence="1 2" key="1">
    <citation type="submission" date="2021-06" db="EMBL/GenBank/DDBJ databases">
        <title>Caerostris extrusa draft genome.</title>
        <authorList>
            <person name="Kono N."/>
            <person name="Arakawa K."/>
        </authorList>
    </citation>
    <scope>NUCLEOTIDE SEQUENCE [LARGE SCALE GENOMIC DNA]</scope>
</reference>
<name>A0AAV4P5Z2_CAEEX</name>